<evidence type="ECO:0000313" key="2">
    <source>
        <dbReference type="EMBL" id="PMD19841.1"/>
    </source>
</evidence>
<accession>A0A2J6Q0N4</accession>
<evidence type="ECO:0000259" key="1">
    <source>
        <dbReference type="Pfam" id="PF06985"/>
    </source>
</evidence>
<evidence type="ECO:0000313" key="3">
    <source>
        <dbReference type="Proteomes" id="UP000235672"/>
    </source>
</evidence>
<proteinExistence type="predicted"/>
<dbReference type="Pfam" id="PF06985">
    <property type="entry name" value="HET"/>
    <property type="match status" value="1"/>
</dbReference>
<dbReference type="PANTHER" id="PTHR33112:SF16">
    <property type="entry name" value="HETEROKARYON INCOMPATIBILITY DOMAIN-CONTAINING PROTEIN"/>
    <property type="match status" value="1"/>
</dbReference>
<feature type="non-terminal residue" evidence="2">
    <location>
        <position position="352"/>
    </location>
</feature>
<sequence length="352" mass="39812">EWLDSCVSTHENCHSLSEEPALPTRVLDVGTTGDATDLRLLLSKGLQGRYAAASFCWGKIGILRTTQAVLNALVVRIPLEQLSQTFIDFITITRELGLRYIWIDALCIVQDSYEDWEKEAALLPHYFQNSFVNIVAASASDASQGFLASRSSSPLFTFHVHIPGDPRGGVLHLRKYLGLQDPVSAEPISSRGWVFQEQLLSPRNLYYTSREMTWECQQTAHRESFDASVSSYSPRLEIKKFIGEINTKTGNEADGPQEQEILDLWDSLVTMYSDKKVTYAPDRLLALESLARVFHKVLQDDYMAGMWRSGFPESMAWYRSGIHDSSKETHHIYIAPSWSWASDFGSTAYFFT</sequence>
<gene>
    <name evidence="2" type="ORF">NA56DRAFT_529437</name>
</gene>
<dbReference type="InterPro" id="IPR010730">
    <property type="entry name" value="HET"/>
</dbReference>
<name>A0A2J6Q0N4_9HELO</name>
<dbReference type="Proteomes" id="UP000235672">
    <property type="component" value="Unassembled WGS sequence"/>
</dbReference>
<feature type="domain" description="Heterokaryon incompatibility" evidence="1">
    <location>
        <begin position="50"/>
        <end position="197"/>
    </location>
</feature>
<reference evidence="2 3" key="1">
    <citation type="submission" date="2016-05" db="EMBL/GenBank/DDBJ databases">
        <title>A degradative enzymes factory behind the ericoid mycorrhizal symbiosis.</title>
        <authorList>
            <consortium name="DOE Joint Genome Institute"/>
            <person name="Martino E."/>
            <person name="Morin E."/>
            <person name="Grelet G."/>
            <person name="Kuo A."/>
            <person name="Kohler A."/>
            <person name="Daghino S."/>
            <person name="Barry K."/>
            <person name="Choi C."/>
            <person name="Cichocki N."/>
            <person name="Clum A."/>
            <person name="Copeland A."/>
            <person name="Hainaut M."/>
            <person name="Haridas S."/>
            <person name="Labutti K."/>
            <person name="Lindquist E."/>
            <person name="Lipzen A."/>
            <person name="Khouja H.-R."/>
            <person name="Murat C."/>
            <person name="Ohm R."/>
            <person name="Olson A."/>
            <person name="Spatafora J."/>
            <person name="Veneault-Fourrey C."/>
            <person name="Henrissat B."/>
            <person name="Grigoriev I."/>
            <person name="Martin F."/>
            <person name="Perotto S."/>
        </authorList>
    </citation>
    <scope>NUCLEOTIDE SEQUENCE [LARGE SCALE GENOMIC DNA]</scope>
    <source>
        <strain evidence="2 3">UAMH 7357</strain>
    </source>
</reference>
<organism evidence="2 3">
    <name type="scientific">Hyaloscypha hepaticicola</name>
    <dbReference type="NCBI Taxonomy" id="2082293"/>
    <lineage>
        <taxon>Eukaryota</taxon>
        <taxon>Fungi</taxon>
        <taxon>Dikarya</taxon>
        <taxon>Ascomycota</taxon>
        <taxon>Pezizomycotina</taxon>
        <taxon>Leotiomycetes</taxon>
        <taxon>Helotiales</taxon>
        <taxon>Hyaloscyphaceae</taxon>
        <taxon>Hyaloscypha</taxon>
    </lineage>
</organism>
<feature type="non-terminal residue" evidence="2">
    <location>
        <position position="1"/>
    </location>
</feature>
<keyword evidence="3" id="KW-1185">Reference proteome</keyword>
<dbReference type="OrthoDB" id="5125733at2759"/>
<protein>
    <submittedName>
        <fullName evidence="2">HET-domain-containing protein</fullName>
    </submittedName>
</protein>
<dbReference type="EMBL" id="KZ613487">
    <property type="protein sequence ID" value="PMD19841.1"/>
    <property type="molecule type" value="Genomic_DNA"/>
</dbReference>
<dbReference type="PANTHER" id="PTHR33112">
    <property type="entry name" value="DOMAIN PROTEIN, PUTATIVE-RELATED"/>
    <property type="match status" value="1"/>
</dbReference>
<dbReference type="AlphaFoldDB" id="A0A2J6Q0N4"/>
<dbReference type="STRING" id="1745343.A0A2J6Q0N4"/>